<evidence type="ECO:0000313" key="2">
    <source>
        <dbReference type="Proteomes" id="UP000219048"/>
    </source>
</evidence>
<gene>
    <name evidence="1" type="ORF">SAMN06265377_3283</name>
</gene>
<evidence type="ECO:0000313" key="1">
    <source>
        <dbReference type="EMBL" id="SNZ01444.1"/>
    </source>
</evidence>
<organism evidence="1 2">
    <name type="scientific">Flagellimonas pacifica</name>
    <dbReference type="NCBI Taxonomy" id="1247520"/>
    <lineage>
        <taxon>Bacteria</taxon>
        <taxon>Pseudomonadati</taxon>
        <taxon>Bacteroidota</taxon>
        <taxon>Flavobacteriia</taxon>
        <taxon>Flavobacteriales</taxon>
        <taxon>Flavobacteriaceae</taxon>
        <taxon>Flagellimonas</taxon>
    </lineage>
</organism>
<dbReference type="EMBL" id="OBEH01000005">
    <property type="protein sequence ID" value="SNZ01444.1"/>
    <property type="molecule type" value="Genomic_DNA"/>
</dbReference>
<reference evidence="2" key="1">
    <citation type="submission" date="2017-09" db="EMBL/GenBank/DDBJ databases">
        <authorList>
            <person name="Varghese N."/>
            <person name="Submissions S."/>
        </authorList>
    </citation>
    <scope>NUCLEOTIDE SEQUENCE [LARGE SCALE GENOMIC DNA]</scope>
    <source>
        <strain evidence="2">DSM 25885</strain>
    </source>
</reference>
<sequence>MRKKEFKYVLYGGEAALVLYEKSTGALMASDTFDFLPIRYSDVKELDHHSKESPEDWNKGDALKIDEGTYDLLYHNLCYKLREYWQSKNKNG</sequence>
<name>A0A285MW82_9FLAO</name>
<accession>A0A285MW82</accession>
<protein>
    <submittedName>
        <fullName evidence="1">Uncharacterized protein</fullName>
    </submittedName>
</protein>
<dbReference type="OrthoDB" id="1452724at2"/>
<proteinExistence type="predicted"/>
<dbReference type="RefSeq" id="WP_097046891.1">
    <property type="nucleotide sequence ID" value="NZ_OBEH01000005.1"/>
</dbReference>
<dbReference type="Proteomes" id="UP000219048">
    <property type="component" value="Unassembled WGS sequence"/>
</dbReference>
<keyword evidence="2" id="KW-1185">Reference proteome</keyword>
<dbReference type="AlphaFoldDB" id="A0A285MW82"/>